<dbReference type="EMBL" id="GGMS01007909">
    <property type="protein sequence ID" value="MBY77112.1"/>
    <property type="molecule type" value="Transcribed_RNA"/>
</dbReference>
<proteinExistence type="predicted"/>
<evidence type="ECO:0000313" key="2">
    <source>
        <dbReference type="Proteomes" id="UP000694846"/>
    </source>
</evidence>
<name>A0A2S2QIV2_9HEMI</name>
<accession>A0A2S2QIV2</accession>
<reference evidence="1" key="1">
    <citation type="submission" date="2018-04" db="EMBL/GenBank/DDBJ databases">
        <title>Transcriptome assembly of Sipha flava.</title>
        <authorList>
            <person name="Scully E.D."/>
            <person name="Geib S.M."/>
            <person name="Palmer N.A."/>
            <person name="Koch K."/>
            <person name="Bradshaw J."/>
            <person name="Heng-Moss T."/>
            <person name="Sarath G."/>
        </authorList>
    </citation>
    <scope>NUCLEOTIDE SEQUENCE</scope>
</reference>
<dbReference type="AlphaFoldDB" id="A0A2S2QIV2"/>
<dbReference type="Proteomes" id="UP000694846">
    <property type="component" value="Unplaced"/>
</dbReference>
<gene>
    <name evidence="3" type="primary">LOC112689428</name>
    <name evidence="1" type="ORF">g.99541</name>
</gene>
<evidence type="ECO:0000313" key="3">
    <source>
        <dbReference type="RefSeq" id="XP_025418923.1"/>
    </source>
</evidence>
<organism evidence="1">
    <name type="scientific">Sipha flava</name>
    <name type="common">yellow sugarcane aphid</name>
    <dbReference type="NCBI Taxonomy" id="143950"/>
    <lineage>
        <taxon>Eukaryota</taxon>
        <taxon>Metazoa</taxon>
        <taxon>Ecdysozoa</taxon>
        <taxon>Arthropoda</taxon>
        <taxon>Hexapoda</taxon>
        <taxon>Insecta</taxon>
        <taxon>Pterygota</taxon>
        <taxon>Neoptera</taxon>
        <taxon>Paraneoptera</taxon>
        <taxon>Hemiptera</taxon>
        <taxon>Sternorrhyncha</taxon>
        <taxon>Aphidomorpha</taxon>
        <taxon>Aphidoidea</taxon>
        <taxon>Aphididae</taxon>
        <taxon>Sipha</taxon>
    </lineage>
</organism>
<dbReference type="GeneID" id="112689428"/>
<protein>
    <submittedName>
        <fullName evidence="3">Uncharacterized protein LOC112689428</fullName>
    </submittedName>
</protein>
<sequence>MNENNVRLFQNLLVKAKNERIFSETNFYQTKRDIKDRTSEIMKIINNDALEIEEIYKDYETKKRDLLKYKTILNRLNVEEQKQSLPTKNYMIPLKWLSYD</sequence>
<keyword evidence="2" id="KW-1185">Reference proteome</keyword>
<evidence type="ECO:0000313" key="1">
    <source>
        <dbReference type="EMBL" id="MBY77112.1"/>
    </source>
</evidence>
<dbReference type="RefSeq" id="XP_025418923.1">
    <property type="nucleotide sequence ID" value="XM_025563138.1"/>
</dbReference>
<reference evidence="3" key="2">
    <citation type="submission" date="2025-04" db="UniProtKB">
        <authorList>
            <consortium name="RefSeq"/>
        </authorList>
    </citation>
    <scope>IDENTIFICATION</scope>
    <source>
        <tissue evidence="3">Whole body</tissue>
    </source>
</reference>